<dbReference type="EMBL" id="JBJQND010000003">
    <property type="protein sequence ID" value="KAL3881954.1"/>
    <property type="molecule type" value="Genomic_DNA"/>
</dbReference>
<protein>
    <submittedName>
        <fullName evidence="2">Uncharacterized protein</fullName>
    </submittedName>
</protein>
<comment type="caution">
    <text evidence="2">The sequence shown here is derived from an EMBL/GenBank/DDBJ whole genome shotgun (WGS) entry which is preliminary data.</text>
</comment>
<dbReference type="Proteomes" id="UP001634394">
    <property type="component" value="Unassembled WGS sequence"/>
</dbReference>
<dbReference type="AlphaFoldDB" id="A0ABD3X6T2"/>
<accession>A0ABD3X6T2</accession>
<sequence>MSKVEPGAHYSHIPGQYPYPQPGYSQPQTMQPSQHITNTNNTTVIINQQSQVRRGPRDWSTGLCGCFSDVTSCFLAWCCTSCYSCYLAAELGESCCLPMCFGPGECMPSGGCPVPWLVALRVKVRESNKIQGSIMGDCCTVCCCPLCVMCQLKREHNYVLRNPND</sequence>
<proteinExistence type="inferred from homology"/>
<organism evidence="2 3">
    <name type="scientific">Sinanodonta woodiana</name>
    <name type="common">Chinese pond mussel</name>
    <name type="synonym">Anodonta woodiana</name>
    <dbReference type="NCBI Taxonomy" id="1069815"/>
    <lineage>
        <taxon>Eukaryota</taxon>
        <taxon>Metazoa</taxon>
        <taxon>Spiralia</taxon>
        <taxon>Lophotrochozoa</taxon>
        <taxon>Mollusca</taxon>
        <taxon>Bivalvia</taxon>
        <taxon>Autobranchia</taxon>
        <taxon>Heteroconchia</taxon>
        <taxon>Palaeoheterodonta</taxon>
        <taxon>Unionida</taxon>
        <taxon>Unionoidea</taxon>
        <taxon>Unionidae</taxon>
        <taxon>Unioninae</taxon>
        <taxon>Sinanodonta</taxon>
    </lineage>
</organism>
<dbReference type="NCBIfam" id="TIGR01571">
    <property type="entry name" value="A_thal_Cys_rich"/>
    <property type="match status" value="1"/>
</dbReference>
<comment type="similarity">
    <text evidence="1">Belongs to the cornifelin family.</text>
</comment>
<reference evidence="2 3" key="1">
    <citation type="submission" date="2024-11" db="EMBL/GenBank/DDBJ databases">
        <title>Chromosome-level genome assembly of the freshwater bivalve Anodonta woodiana.</title>
        <authorList>
            <person name="Chen X."/>
        </authorList>
    </citation>
    <scope>NUCLEOTIDE SEQUENCE [LARGE SCALE GENOMIC DNA]</scope>
    <source>
        <strain evidence="2">MN2024</strain>
        <tissue evidence="2">Gills</tissue>
    </source>
</reference>
<dbReference type="PANTHER" id="PTHR15907">
    <property type="entry name" value="DUF614 FAMILY PROTEIN-RELATED"/>
    <property type="match status" value="1"/>
</dbReference>
<name>A0ABD3X6T2_SINWO</name>
<evidence type="ECO:0000256" key="1">
    <source>
        <dbReference type="ARBA" id="ARBA00009024"/>
    </source>
</evidence>
<dbReference type="InterPro" id="IPR006461">
    <property type="entry name" value="PLAC_motif_containing"/>
</dbReference>
<keyword evidence="3" id="KW-1185">Reference proteome</keyword>
<gene>
    <name evidence="2" type="ORF">ACJMK2_028336</name>
</gene>
<evidence type="ECO:0000313" key="3">
    <source>
        <dbReference type="Proteomes" id="UP001634394"/>
    </source>
</evidence>
<evidence type="ECO:0000313" key="2">
    <source>
        <dbReference type="EMBL" id="KAL3881954.1"/>
    </source>
</evidence>
<dbReference type="Pfam" id="PF04749">
    <property type="entry name" value="PLAC8"/>
    <property type="match status" value="1"/>
</dbReference>